<feature type="chain" id="PRO_5012669119" evidence="1">
    <location>
        <begin position="24"/>
        <end position="60"/>
    </location>
</feature>
<feature type="signal peptide" evidence="1">
    <location>
        <begin position="1"/>
        <end position="23"/>
    </location>
</feature>
<feature type="non-terminal residue" evidence="2">
    <location>
        <position position="60"/>
    </location>
</feature>
<evidence type="ECO:0000256" key="1">
    <source>
        <dbReference type="SAM" id="SignalP"/>
    </source>
</evidence>
<reference evidence="2 3" key="1">
    <citation type="journal article" date="2017" name="Appl. Environ. Microbiol.">
        <title>Parallel evolution of two clades of a major Atlantic endemic Vibrio parahaemolyticus pathogen lineage by independent acquisition of related pathogenicity islands.</title>
        <authorList>
            <person name="Xu F."/>
            <person name="Gonzalez-Escalona N."/>
            <person name="Drees K.P."/>
            <person name="Sebra R.P."/>
            <person name="Cooper V.S."/>
            <person name="Jones S.H."/>
            <person name="Whistler C.A."/>
        </authorList>
    </citation>
    <scope>NUCLEOTIDE SEQUENCE [LARGE SCALE GENOMIC DNA]</scope>
    <source>
        <strain evidence="2 3">MAVP-3</strain>
    </source>
</reference>
<accession>A0A227J1V0</accession>
<gene>
    <name evidence="2" type="ORF">CA163_30460</name>
</gene>
<organism evidence="2 3">
    <name type="scientific">Vibrio parahaemolyticus</name>
    <dbReference type="NCBI Taxonomy" id="670"/>
    <lineage>
        <taxon>Bacteria</taxon>
        <taxon>Pseudomonadati</taxon>
        <taxon>Pseudomonadota</taxon>
        <taxon>Gammaproteobacteria</taxon>
        <taxon>Vibrionales</taxon>
        <taxon>Vibrionaceae</taxon>
        <taxon>Vibrio</taxon>
    </lineage>
</organism>
<evidence type="ECO:0000313" key="2">
    <source>
        <dbReference type="EMBL" id="OXE29091.1"/>
    </source>
</evidence>
<proteinExistence type="predicted"/>
<dbReference type="AlphaFoldDB" id="A0A227J1V0"/>
<comment type="caution">
    <text evidence="2">The sequence shown here is derived from an EMBL/GenBank/DDBJ whole genome shotgun (WGS) entry which is preliminary data.</text>
</comment>
<name>A0A227J1V0_VIBPH</name>
<dbReference type="EMBL" id="NIXT01003638">
    <property type="protein sequence ID" value="OXE29091.1"/>
    <property type="molecule type" value="Genomic_DNA"/>
</dbReference>
<dbReference type="Proteomes" id="UP000214596">
    <property type="component" value="Unassembled WGS sequence"/>
</dbReference>
<sequence length="60" mass="6454">MKKGVHLVFILVASLLSSFSVMAQSLQASVNKTEVAKNEVINLRIMADSEVASDAIDFSV</sequence>
<protein>
    <submittedName>
        <fullName evidence="2">Uncharacterized protein</fullName>
    </submittedName>
</protein>
<evidence type="ECO:0000313" key="3">
    <source>
        <dbReference type="Proteomes" id="UP000214596"/>
    </source>
</evidence>
<keyword evidence="1" id="KW-0732">Signal</keyword>